<accession>A0A5C6XLG8</accession>
<dbReference type="InterPro" id="IPR024038">
    <property type="entry name" value="MYXO-CTERM"/>
</dbReference>
<dbReference type="NCBIfam" id="TIGR03901">
    <property type="entry name" value="MYXO-CTERM"/>
    <property type="match status" value="1"/>
</dbReference>
<organism evidence="3 4">
    <name type="scientific">Lujinxingia vulgaris</name>
    <dbReference type="NCBI Taxonomy" id="2600176"/>
    <lineage>
        <taxon>Bacteria</taxon>
        <taxon>Deltaproteobacteria</taxon>
        <taxon>Bradymonadales</taxon>
        <taxon>Lujinxingiaceae</taxon>
        <taxon>Lujinxingia</taxon>
    </lineage>
</organism>
<keyword evidence="2" id="KW-0812">Transmembrane</keyword>
<dbReference type="AlphaFoldDB" id="A0A5C6XLG8"/>
<evidence type="ECO:0000313" key="3">
    <source>
        <dbReference type="EMBL" id="TXD44288.1"/>
    </source>
</evidence>
<sequence length="364" mass="38321">MKCRCLVVGGIAASAVWSAGMGSAEACSEPQPGVVLEEAWLEGMPLDGAIVARLDRPEDDWSVTVTGADGEPVEGSVREVSYGVVGEYEWRSALLVWTPEASWEPEQTYSVEIELEADYATGQPWERAAVSFMTGQTTMASQDAFSSVQTTFSAPEKPTRSECCARECETAACEWGSDCRDCWGVAYAPHPTVTSTLQIDALAADALQYMVLIKDAEGDAIDERWMRHTGEATVSVTYPPDASSPYCAHLEVTRLTTGEVFTLEPICVEAPAGTSFEEVERGERPAWVTCPGDDEGDSGDVGEESDAGDFGDAGGQGDGGQGDASGSGDGDTSGGCSVSGSGAGGGTFVGLLAMLTVSLRRRRR</sequence>
<dbReference type="EMBL" id="VOSL01000004">
    <property type="protein sequence ID" value="TXD44288.1"/>
    <property type="molecule type" value="Genomic_DNA"/>
</dbReference>
<evidence type="ECO:0000313" key="4">
    <source>
        <dbReference type="Proteomes" id="UP000321046"/>
    </source>
</evidence>
<feature type="region of interest" description="Disordered" evidence="1">
    <location>
        <begin position="278"/>
        <end position="345"/>
    </location>
</feature>
<keyword evidence="2" id="KW-0472">Membrane</keyword>
<evidence type="ECO:0000256" key="1">
    <source>
        <dbReference type="SAM" id="MobiDB-lite"/>
    </source>
</evidence>
<gene>
    <name evidence="3" type="ORF">FRC96_00630</name>
</gene>
<dbReference type="Proteomes" id="UP000321046">
    <property type="component" value="Unassembled WGS sequence"/>
</dbReference>
<dbReference type="RefSeq" id="WP_146972112.1">
    <property type="nucleotide sequence ID" value="NZ_VOSL01000004.1"/>
</dbReference>
<reference evidence="3 4" key="1">
    <citation type="submission" date="2019-08" db="EMBL/GenBank/DDBJ databases">
        <title>Bradymonadales sp. TMQ2.</title>
        <authorList>
            <person name="Liang Q."/>
        </authorList>
    </citation>
    <scope>NUCLEOTIDE SEQUENCE [LARGE SCALE GENOMIC DNA]</scope>
    <source>
        <strain evidence="3 4">TMQ2</strain>
    </source>
</reference>
<evidence type="ECO:0000256" key="2">
    <source>
        <dbReference type="SAM" id="Phobius"/>
    </source>
</evidence>
<feature type="compositionally biased region" description="Acidic residues" evidence="1">
    <location>
        <begin position="292"/>
        <end position="309"/>
    </location>
</feature>
<comment type="caution">
    <text evidence="3">The sequence shown here is derived from an EMBL/GenBank/DDBJ whole genome shotgun (WGS) entry which is preliminary data.</text>
</comment>
<dbReference type="OrthoDB" id="5528689at2"/>
<feature type="transmembrane region" description="Helical" evidence="2">
    <location>
        <begin position="342"/>
        <end position="359"/>
    </location>
</feature>
<keyword evidence="2" id="KW-1133">Transmembrane helix</keyword>
<name>A0A5C6XLG8_9DELT</name>
<protein>
    <submittedName>
        <fullName evidence="3">Uncharacterized protein</fullName>
    </submittedName>
</protein>
<feature type="compositionally biased region" description="Gly residues" evidence="1">
    <location>
        <begin position="311"/>
        <end position="333"/>
    </location>
</feature>
<proteinExistence type="predicted"/>